<dbReference type="Proteomes" id="UP000094412">
    <property type="component" value="Unassembled WGS sequence"/>
</dbReference>
<gene>
    <name evidence="2" type="ORF">QV13_19345</name>
</gene>
<evidence type="ECO:0000313" key="3">
    <source>
        <dbReference type="Proteomes" id="UP000094412"/>
    </source>
</evidence>
<dbReference type="OrthoDB" id="9804695at2"/>
<name>A0A1C2DIX5_9HYPH</name>
<dbReference type="InterPro" id="IPR036291">
    <property type="entry name" value="NAD(P)-bd_dom_sf"/>
</dbReference>
<dbReference type="Gene3D" id="3.40.50.720">
    <property type="entry name" value="NAD(P)-binding Rossmann-like Domain"/>
    <property type="match status" value="1"/>
</dbReference>
<accession>A0A1C2DIX5</accession>
<reference evidence="2 3" key="1">
    <citation type="submission" date="2016-08" db="EMBL/GenBank/DDBJ databases">
        <title>Whole genome sequence of Mesorhizobium sp. strain UASWS1009 isolated from industrial sewage.</title>
        <authorList>
            <person name="Crovadore J."/>
            <person name="Calmin G."/>
            <person name="Chablais R."/>
            <person name="Cochard B."/>
            <person name="Lefort F."/>
        </authorList>
    </citation>
    <scope>NUCLEOTIDE SEQUENCE [LARGE SCALE GENOMIC DNA]</scope>
    <source>
        <strain evidence="2 3">UASWS1009</strain>
    </source>
</reference>
<evidence type="ECO:0000313" key="2">
    <source>
        <dbReference type="EMBL" id="OCX14605.1"/>
    </source>
</evidence>
<feature type="domain" description="CoA-binding" evidence="1">
    <location>
        <begin position="14"/>
        <end position="111"/>
    </location>
</feature>
<dbReference type="STRING" id="1566387.QV13_19345"/>
<keyword evidence="3" id="KW-1185">Reference proteome</keyword>
<dbReference type="SUPFAM" id="SSF51735">
    <property type="entry name" value="NAD(P)-binding Rossmann-fold domains"/>
    <property type="match status" value="1"/>
</dbReference>
<dbReference type="PANTHER" id="PTHR33303">
    <property type="entry name" value="CYTOPLASMIC PROTEIN-RELATED"/>
    <property type="match status" value="1"/>
</dbReference>
<comment type="caution">
    <text evidence="2">The sequence shown here is derived from an EMBL/GenBank/DDBJ whole genome shotgun (WGS) entry which is preliminary data.</text>
</comment>
<proteinExistence type="predicted"/>
<sequence>MKHDTYDNAYIAGILNSVKTIAMVGASANDVRPSWFVLKYMLAKGFSVFPINPGHAGKEILGRLTYARLADIPEPIDMVDIFRAPAAVPGIVDEVLALDPLPKVIWMQLGVRHDEAAAKAEAAGIKVVMNRCPKIEYGRLSGEIGWTGVNSGVLSSKRPIMRSGFQSFGVRQK</sequence>
<organism evidence="2 3">
    <name type="scientific">Mesorhizobium hungaricum</name>
    <dbReference type="NCBI Taxonomy" id="1566387"/>
    <lineage>
        <taxon>Bacteria</taxon>
        <taxon>Pseudomonadati</taxon>
        <taxon>Pseudomonadota</taxon>
        <taxon>Alphaproteobacteria</taxon>
        <taxon>Hyphomicrobiales</taxon>
        <taxon>Phyllobacteriaceae</taxon>
        <taxon>Mesorhizobium</taxon>
    </lineage>
</organism>
<dbReference type="PANTHER" id="PTHR33303:SF2">
    <property type="entry name" value="COA-BINDING DOMAIN-CONTAINING PROTEIN"/>
    <property type="match status" value="1"/>
</dbReference>
<dbReference type="RefSeq" id="WP_024923845.1">
    <property type="nucleotide sequence ID" value="NZ_MDEO01000035.1"/>
</dbReference>
<dbReference type="InterPro" id="IPR003781">
    <property type="entry name" value="CoA-bd"/>
</dbReference>
<evidence type="ECO:0000259" key="1">
    <source>
        <dbReference type="SMART" id="SM00881"/>
    </source>
</evidence>
<protein>
    <submittedName>
        <fullName evidence="2">CoA-binding protein</fullName>
    </submittedName>
</protein>
<dbReference type="AlphaFoldDB" id="A0A1C2DIX5"/>
<dbReference type="Pfam" id="PF13380">
    <property type="entry name" value="CoA_binding_2"/>
    <property type="match status" value="1"/>
</dbReference>
<dbReference type="EMBL" id="MDEO01000035">
    <property type="protein sequence ID" value="OCX14605.1"/>
    <property type="molecule type" value="Genomic_DNA"/>
</dbReference>
<dbReference type="SMART" id="SM00881">
    <property type="entry name" value="CoA_binding"/>
    <property type="match status" value="1"/>
</dbReference>